<keyword evidence="1" id="KW-0560">Oxidoreductase</keyword>
<sequence length="353" mass="38896">MKEVLDTIVIGGGQAGLASGYHLQKKGLRFLILEASDQAAGSWPRYYDSLKLFSPARFSSMPGKKFPGEPNGYPKRDEVIHYLQDYRAQYQLPVKPNQRVASVGRDGDEFTARTMTGDTFRARTIINATGSFHNPYMPAIPGQEAFKGRFLHSSEYRNPESFNYQRVVVVGRGNSAVQIGVELAEVSKTSLAVLRPVQFVKPRLLGQEVHFWVRVIGFDTFPFWWFGKTAPSSSGVNDSGQYKEKVAAGKPDQQPMFSSFYEGGVIWPNGTKEPVDTVIFATGYRPHLPYLAAIGALDAEGTPLHKAGISDVPGLYYVGLEGQRSFASATLRGVGPDAAFVVGKLLRLRHLKS</sequence>
<keyword evidence="3" id="KW-1185">Reference proteome</keyword>
<dbReference type="InterPro" id="IPR000960">
    <property type="entry name" value="Flavin_mOase"/>
</dbReference>
<dbReference type="PRINTS" id="PR00469">
    <property type="entry name" value="PNDRDTASEII"/>
</dbReference>
<protein>
    <submittedName>
        <fullName evidence="2">NAD(P)/FAD-dependent oxidoreductase</fullName>
    </submittedName>
</protein>
<dbReference type="PANTHER" id="PTHR43539">
    <property type="entry name" value="FLAVIN-BINDING MONOOXYGENASE-LIKE PROTEIN (AFU_ORTHOLOGUE AFUA_4G09220)"/>
    <property type="match status" value="1"/>
</dbReference>
<dbReference type="Gene3D" id="3.50.50.60">
    <property type="entry name" value="FAD/NAD(P)-binding domain"/>
    <property type="match status" value="1"/>
</dbReference>
<dbReference type="Proteomes" id="UP001527882">
    <property type="component" value="Unassembled WGS sequence"/>
</dbReference>
<dbReference type="PIRSF" id="PIRSF000332">
    <property type="entry name" value="FMO"/>
    <property type="match status" value="1"/>
</dbReference>
<evidence type="ECO:0000313" key="3">
    <source>
        <dbReference type="Proteomes" id="UP001527882"/>
    </source>
</evidence>
<dbReference type="PRINTS" id="PR00368">
    <property type="entry name" value="FADPNR"/>
</dbReference>
<evidence type="ECO:0000256" key="1">
    <source>
        <dbReference type="ARBA" id="ARBA00023002"/>
    </source>
</evidence>
<dbReference type="RefSeq" id="WP_269883844.1">
    <property type="nucleotide sequence ID" value="NZ_JAQAGZ010000016.1"/>
</dbReference>
<evidence type="ECO:0000313" key="2">
    <source>
        <dbReference type="EMBL" id="MCZ8515317.1"/>
    </source>
</evidence>
<reference evidence="2 3" key="1">
    <citation type="submission" date="2022-12" db="EMBL/GenBank/DDBJ databases">
        <title>Draft genome sequence of Paenibacillus sp. dW9.</title>
        <authorList>
            <person name="Choi E.-W."/>
            <person name="Kim D.-U."/>
        </authorList>
    </citation>
    <scope>NUCLEOTIDE SEQUENCE [LARGE SCALE GENOMIC DNA]</scope>
    <source>
        <strain evidence="3">dW9</strain>
    </source>
</reference>
<comment type="caution">
    <text evidence="2">The sequence shown here is derived from an EMBL/GenBank/DDBJ whole genome shotgun (WGS) entry which is preliminary data.</text>
</comment>
<dbReference type="SUPFAM" id="SSF51905">
    <property type="entry name" value="FAD/NAD(P)-binding domain"/>
    <property type="match status" value="1"/>
</dbReference>
<dbReference type="PANTHER" id="PTHR43539:SF78">
    <property type="entry name" value="FLAVIN-CONTAINING MONOOXYGENASE"/>
    <property type="match status" value="1"/>
</dbReference>
<accession>A0ABT4QEU4</accession>
<dbReference type="InterPro" id="IPR050982">
    <property type="entry name" value="Auxin_biosynth/cation_transpt"/>
</dbReference>
<name>A0ABT4QEU4_9BACL</name>
<dbReference type="Pfam" id="PF13738">
    <property type="entry name" value="Pyr_redox_3"/>
    <property type="match status" value="1"/>
</dbReference>
<dbReference type="InterPro" id="IPR036188">
    <property type="entry name" value="FAD/NAD-bd_sf"/>
</dbReference>
<dbReference type="EMBL" id="JAQAGZ010000016">
    <property type="protein sequence ID" value="MCZ8515317.1"/>
    <property type="molecule type" value="Genomic_DNA"/>
</dbReference>
<gene>
    <name evidence="2" type="ORF">O9H85_23475</name>
</gene>
<proteinExistence type="predicted"/>
<organism evidence="2 3">
    <name type="scientific">Paenibacillus gyeongsangnamensis</name>
    <dbReference type="NCBI Taxonomy" id="3388067"/>
    <lineage>
        <taxon>Bacteria</taxon>
        <taxon>Bacillati</taxon>
        <taxon>Bacillota</taxon>
        <taxon>Bacilli</taxon>
        <taxon>Bacillales</taxon>
        <taxon>Paenibacillaceae</taxon>
        <taxon>Paenibacillus</taxon>
    </lineage>
</organism>